<reference evidence="4" key="1">
    <citation type="submission" date="2025-08" db="UniProtKB">
        <authorList>
            <consortium name="RefSeq"/>
        </authorList>
    </citation>
    <scope>IDENTIFICATION</scope>
</reference>
<evidence type="ECO:0000256" key="1">
    <source>
        <dbReference type="PROSITE-ProRule" id="PRU00076"/>
    </source>
</evidence>
<dbReference type="RefSeq" id="XP_026681538.1">
    <property type="nucleotide sequence ID" value="XM_026825737.1"/>
</dbReference>
<keyword evidence="1" id="KW-0245">EGF-like domain</keyword>
<dbReference type="AlphaFoldDB" id="A0A3Q0J3J3"/>
<dbReference type="PANTHER" id="PTHR16074">
    <property type="entry name" value="BARDET-BIEDL SYNDROME 7 PROTEIN"/>
    <property type="match status" value="1"/>
</dbReference>
<dbReference type="STRING" id="121845.A0A3Q0J3J3"/>
<dbReference type="SUPFAM" id="SSF57196">
    <property type="entry name" value="EGF/Laminin"/>
    <property type="match status" value="1"/>
</dbReference>
<dbReference type="GO" id="GO:0005930">
    <property type="term" value="C:axoneme"/>
    <property type="evidence" value="ECO:0007669"/>
    <property type="project" value="TreeGrafter"/>
</dbReference>
<gene>
    <name evidence="4" type="primary">LOC113468654</name>
</gene>
<dbReference type="PANTHER" id="PTHR16074:SF4">
    <property type="entry name" value="BARDET-BIEDL SYNDROME 7 PROTEIN"/>
    <property type="match status" value="1"/>
</dbReference>
<dbReference type="SMART" id="SM00181">
    <property type="entry name" value="EGF"/>
    <property type="match status" value="2"/>
</dbReference>
<evidence type="ECO:0000313" key="3">
    <source>
        <dbReference type="Proteomes" id="UP000079169"/>
    </source>
</evidence>
<dbReference type="GeneID" id="113468654"/>
<dbReference type="GO" id="GO:0036064">
    <property type="term" value="C:ciliary basal body"/>
    <property type="evidence" value="ECO:0007669"/>
    <property type="project" value="TreeGrafter"/>
</dbReference>
<feature type="domain" description="EGF-like" evidence="2">
    <location>
        <begin position="270"/>
        <end position="305"/>
    </location>
</feature>
<dbReference type="InterPro" id="IPR056332">
    <property type="entry name" value="Beta-prop_BBS7"/>
</dbReference>
<evidence type="ECO:0000259" key="2">
    <source>
        <dbReference type="PROSITE" id="PS50026"/>
    </source>
</evidence>
<accession>A0A3Q0J3J3</accession>
<proteinExistence type="predicted"/>
<dbReference type="Pfam" id="PF23743">
    <property type="entry name" value="Beta-prop_BBS7"/>
    <property type="match status" value="1"/>
</dbReference>
<keyword evidence="1" id="KW-1015">Disulfide bond</keyword>
<dbReference type="KEGG" id="dci:113468654"/>
<evidence type="ECO:0000313" key="4">
    <source>
        <dbReference type="RefSeq" id="XP_026681538.1"/>
    </source>
</evidence>
<comment type="caution">
    <text evidence="1">Lacks conserved residue(s) required for the propagation of feature annotation.</text>
</comment>
<dbReference type="PROSITE" id="PS50026">
    <property type="entry name" value="EGF_3"/>
    <property type="match status" value="1"/>
</dbReference>
<protein>
    <submittedName>
        <fullName evidence="4">Uncharacterized protein LOC113468654</fullName>
    </submittedName>
</protein>
<dbReference type="GO" id="GO:0043005">
    <property type="term" value="C:neuron projection"/>
    <property type="evidence" value="ECO:0007669"/>
    <property type="project" value="TreeGrafter"/>
</dbReference>
<feature type="disulfide bond" evidence="1">
    <location>
        <begin position="295"/>
        <end position="304"/>
    </location>
</feature>
<name>A0A3Q0J3J3_DIACI</name>
<dbReference type="Gene3D" id="2.10.25.10">
    <property type="entry name" value="Laminin"/>
    <property type="match status" value="1"/>
</dbReference>
<organism evidence="3 4">
    <name type="scientific">Diaphorina citri</name>
    <name type="common">Asian citrus psyllid</name>
    <dbReference type="NCBI Taxonomy" id="121845"/>
    <lineage>
        <taxon>Eukaryota</taxon>
        <taxon>Metazoa</taxon>
        <taxon>Ecdysozoa</taxon>
        <taxon>Arthropoda</taxon>
        <taxon>Hexapoda</taxon>
        <taxon>Insecta</taxon>
        <taxon>Pterygota</taxon>
        <taxon>Neoptera</taxon>
        <taxon>Paraneoptera</taxon>
        <taxon>Hemiptera</taxon>
        <taxon>Sternorrhyncha</taxon>
        <taxon>Psylloidea</taxon>
        <taxon>Psyllidae</taxon>
        <taxon>Diaphorininae</taxon>
        <taxon>Diaphorina</taxon>
    </lineage>
</organism>
<dbReference type="GO" id="GO:0034464">
    <property type="term" value="C:BBSome"/>
    <property type="evidence" value="ECO:0007669"/>
    <property type="project" value="TreeGrafter"/>
</dbReference>
<dbReference type="GO" id="GO:0060271">
    <property type="term" value="P:cilium assembly"/>
    <property type="evidence" value="ECO:0007669"/>
    <property type="project" value="TreeGrafter"/>
</dbReference>
<dbReference type="InterPro" id="IPR000742">
    <property type="entry name" value="EGF"/>
</dbReference>
<dbReference type="GO" id="GO:0016020">
    <property type="term" value="C:membrane"/>
    <property type="evidence" value="ECO:0007669"/>
    <property type="project" value="TreeGrafter"/>
</dbReference>
<dbReference type="Proteomes" id="UP000079169">
    <property type="component" value="Unplaced"/>
</dbReference>
<dbReference type="GO" id="GO:0008104">
    <property type="term" value="P:intracellular protein localization"/>
    <property type="evidence" value="ECO:0007669"/>
    <property type="project" value="TreeGrafter"/>
</dbReference>
<sequence length="310" mass="34611">MDVSDLPKQESTDFSIKWTLSPGKSTSSITCLYCYDMSANDSLDLILGRDDGSIEIYALLTRDEDQMMPVLRFSYNCNESITSLQYQQILRDEKNIKQQYKKQTNLFKHLCMIAVYKMSRVGYYGVLLVLCNIHVYIFCTTSNDVLEKAQFEAAFQGKCGHESPCDQLCYELHDGMFECDCKEGFVLHEDGYSCSVENITTDGLLKEDPLNISQDEGEDILYQKDTIFSAKLDALVNTSTGLSTSTGDYVQFVTSSVSTNVSEVSSVDNAKDSCLLECGSGICVLTDVNKYRCQCPLGKALPQCSSGEYL</sequence>
<dbReference type="PaxDb" id="121845-A0A3Q0J3J3"/>
<keyword evidence="3" id="KW-1185">Reference proteome</keyword>